<dbReference type="InterPro" id="IPR020454">
    <property type="entry name" value="DAG/PE-bd"/>
</dbReference>
<evidence type="ECO:0000256" key="4">
    <source>
        <dbReference type="ARBA" id="ARBA00022553"/>
    </source>
</evidence>
<feature type="region of interest" description="Disordered" evidence="8">
    <location>
        <begin position="132"/>
        <end position="168"/>
    </location>
</feature>
<evidence type="ECO:0000256" key="8">
    <source>
        <dbReference type="SAM" id="MobiDB-lite"/>
    </source>
</evidence>
<keyword evidence="4" id="KW-0597">Phosphoprotein</keyword>
<dbReference type="FunFam" id="3.30.60.20:FF:000005">
    <property type="entry name" value="Non-specific serine/threonine protein kinase"/>
    <property type="match status" value="1"/>
</dbReference>
<dbReference type="GO" id="GO:0005737">
    <property type="term" value="C:cytoplasm"/>
    <property type="evidence" value="ECO:0007669"/>
    <property type="project" value="UniProtKB-SubCell"/>
</dbReference>
<dbReference type="GO" id="GO:0046872">
    <property type="term" value="F:metal ion binding"/>
    <property type="evidence" value="ECO:0007669"/>
    <property type="project" value="UniProtKB-KW"/>
</dbReference>
<dbReference type="PANTHER" id="PTHR22988">
    <property type="entry name" value="MYOTONIC DYSTROPHY S/T KINASE-RELATED"/>
    <property type="match status" value="1"/>
</dbReference>
<dbReference type="EMBL" id="BPLR01020985">
    <property type="protein sequence ID" value="GIX84577.1"/>
    <property type="molecule type" value="Genomic_DNA"/>
</dbReference>
<sequence length="290" mass="31591">VSDEKDARGYLQALATKMTEELDALKMTGVPPTSTVEKNWRNRRSQKLDKMELLNLQSSLQSEIQAKQAISQELSKVRAELVAEQNKAISPPCIRCTLFRMFFPPYHIVKILDRPSSRMSFLDEFLKNTSQQITHSDSGESAGAGDEADVEDNQPASGGSSKSTASEASADNFSFSPIVDSRPTISLLTPKPKAHQFLIRSFPSPIKCNHCTSLMIGLCRQGVVCEVCGFACHVTCQEKVPAVCPVPPDQIKRPVGIDPTSRIGTAYEGYVKVPKPGGVKKAGSVTVCCM</sequence>
<gene>
    <name evidence="10" type="primary">gek</name>
    <name evidence="10" type="ORF">CEXT_93561</name>
</gene>
<dbReference type="PROSITE" id="PS00479">
    <property type="entry name" value="ZF_DAG_PE_1"/>
    <property type="match status" value="1"/>
</dbReference>
<protein>
    <recommendedName>
        <fullName evidence="9">Phorbol-ester/DAG-type domain-containing protein</fullName>
    </recommendedName>
</protein>
<keyword evidence="3" id="KW-0963">Cytoplasm</keyword>
<dbReference type="Proteomes" id="UP001054945">
    <property type="component" value="Unassembled WGS sequence"/>
</dbReference>
<evidence type="ECO:0000256" key="3">
    <source>
        <dbReference type="ARBA" id="ARBA00022490"/>
    </source>
</evidence>
<dbReference type="Gene3D" id="3.30.60.20">
    <property type="match status" value="1"/>
</dbReference>
<dbReference type="CDD" id="cd20809">
    <property type="entry name" value="C1_MRCK"/>
    <property type="match status" value="1"/>
</dbReference>
<evidence type="ECO:0000259" key="9">
    <source>
        <dbReference type="PROSITE" id="PS50081"/>
    </source>
</evidence>
<dbReference type="Gene3D" id="1.20.5.340">
    <property type="match status" value="1"/>
</dbReference>
<comment type="subcellular location">
    <subcellularLocation>
        <location evidence="2">Cytoplasm</location>
    </subcellularLocation>
</comment>
<evidence type="ECO:0000256" key="7">
    <source>
        <dbReference type="ARBA" id="ARBA00023054"/>
    </source>
</evidence>
<evidence type="ECO:0000256" key="5">
    <source>
        <dbReference type="ARBA" id="ARBA00022723"/>
    </source>
</evidence>
<feature type="non-terminal residue" evidence="10">
    <location>
        <position position="1"/>
    </location>
</feature>
<dbReference type="PRINTS" id="PR00008">
    <property type="entry name" value="DAGPEDOMAIN"/>
</dbReference>
<dbReference type="AlphaFoldDB" id="A0AAV4NIF6"/>
<evidence type="ECO:0000313" key="11">
    <source>
        <dbReference type="Proteomes" id="UP001054945"/>
    </source>
</evidence>
<dbReference type="Pfam" id="PF08826">
    <property type="entry name" value="DMPK_coil"/>
    <property type="match status" value="1"/>
</dbReference>
<feature type="compositionally biased region" description="Polar residues" evidence="8">
    <location>
        <begin position="154"/>
        <end position="168"/>
    </location>
</feature>
<evidence type="ECO:0000256" key="1">
    <source>
        <dbReference type="ARBA" id="ARBA00001946"/>
    </source>
</evidence>
<dbReference type="InterPro" id="IPR057529">
    <property type="entry name" value="MRCK/ROCK_PH"/>
</dbReference>
<organism evidence="10 11">
    <name type="scientific">Caerostris extrusa</name>
    <name type="common">Bark spider</name>
    <name type="synonym">Caerostris bankana</name>
    <dbReference type="NCBI Taxonomy" id="172846"/>
    <lineage>
        <taxon>Eukaryota</taxon>
        <taxon>Metazoa</taxon>
        <taxon>Ecdysozoa</taxon>
        <taxon>Arthropoda</taxon>
        <taxon>Chelicerata</taxon>
        <taxon>Arachnida</taxon>
        <taxon>Araneae</taxon>
        <taxon>Araneomorphae</taxon>
        <taxon>Entelegynae</taxon>
        <taxon>Araneoidea</taxon>
        <taxon>Araneidae</taxon>
        <taxon>Caerostris</taxon>
    </lineage>
</organism>
<name>A0AAV4NIF6_CAEEX</name>
<proteinExistence type="predicted"/>
<evidence type="ECO:0000256" key="6">
    <source>
        <dbReference type="ARBA" id="ARBA00022833"/>
    </source>
</evidence>
<dbReference type="GO" id="GO:0031032">
    <property type="term" value="P:actomyosin structure organization"/>
    <property type="evidence" value="ECO:0007669"/>
    <property type="project" value="TreeGrafter"/>
</dbReference>
<reference evidence="10 11" key="1">
    <citation type="submission" date="2021-06" db="EMBL/GenBank/DDBJ databases">
        <title>Caerostris extrusa draft genome.</title>
        <authorList>
            <person name="Kono N."/>
            <person name="Arakawa K."/>
        </authorList>
    </citation>
    <scope>NUCLEOTIDE SEQUENCE [LARGE SCALE GENOMIC DNA]</scope>
</reference>
<dbReference type="GO" id="GO:0005524">
    <property type="term" value="F:ATP binding"/>
    <property type="evidence" value="ECO:0007669"/>
    <property type="project" value="InterPro"/>
</dbReference>
<dbReference type="GO" id="GO:0005856">
    <property type="term" value="C:cytoskeleton"/>
    <property type="evidence" value="ECO:0007669"/>
    <property type="project" value="TreeGrafter"/>
</dbReference>
<dbReference type="Pfam" id="PF25346">
    <property type="entry name" value="PH_MRCK"/>
    <property type="match status" value="1"/>
</dbReference>
<dbReference type="PANTHER" id="PTHR22988:SF66">
    <property type="entry name" value="SERINE_THREONINE-PROTEIN KINASE GENGHIS KHAN"/>
    <property type="match status" value="1"/>
</dbReference>
<feature type="domain" description="Phorbol-ester/DAG-type" evidence="9">
    <location>
        <begin position="194"/>
        <end position="244"/>
    </location>
</feature>
<dbReference type="SMART" id="SM00109">
    <property type="entry name" value="C1"/>
    <property type="match status" value="1"/>
</dbReference>
<accession>A0AAV4NIF6</accession>
<keyword evidence="5" id="KW-0479">Metal-binding</keyword>
<dbReference type="Pfam" id="PF00130">
    <property type="entry name" value="C1_1"/>
    <property type="match status" value="1"/>
</dbReference>
<evidence type="ECO:0000256" key="2">
    <source>
        <dbReference type="ARBA" id="ARBA00004496"/>
    </source>
</evidence>
<keyword evidence="7" id="KW-0175">Coiled coil</keyword>
<comment type="caution">
    <text evidence="10">The sequence shown here is derived from an EMBL/GenBank/DDBJ whole genome shotgun (WGS) entry which is preliminary data.</text>
</comment>
<dbReference type="InterPro" id="IPR046349">
    <property type="entry name" value="C1-like_sf"/>
</dbReference>
<dbReference type="GO" id="GO:0004674">
    <property type="term" value="F:protein serine/threonine kinase activity"/>
    <property type="evidence" value="ECO:0007669"/>
    <property type="project" value="InterPro"/>
</dbReference>
<dbReference type="InterPro" id="IPR050839">
    <property type="entry name" value="Rho-assoc_Ser/Thr_Kinase"/>
</dbReference>
<evidence type="ECO:0000313" key="10">
    <source>
        <dbReference type="EMBL" id="GIX84577.1"/>
    </source>
</evidence>
<dbReference type="SUPFAM" id="SSF57889">
    <property type="entry name" value="Cysteine-rich domain"/>
    <property type="match status" value="1"/>
</dbReference>
<keyword evidence="6" id="KW-0862">Zinc</keyword>
<dbReference type="PROSITE" id="PS50081">
    <property type="entry name" value="ZF_DAG_PE_2"/>
    <property type="match status" value="1"/>
</dbReference>
<dbReference type="InterPro" id="IPR014930">
    <property type="entry name" value="Myotonic_dystrophy_kinase_coil"/>
</dbReference>
<comment type="cofactor">
    <cofactor evidence="1">
        <name>Mg(2+)</name>
        <dbReference type="ChEBI" id="CHEBI:18420"/>
    </cofactor>
</comment>
<dbReference type="InterPro" id="IPR002219">
    <property type="entry name" value="PKC_DAG/PE"/>
</dbReference>
<keyword evidence="11" id="KW-1185">Reference proteome</keyword>